<sequence>MELRELEEINHADPVTVQKRSSPFPLPRPRHIRLPPTFKPPPYKLPRRPTVPRGRRCPFCKPPPPPKAFPRNTPSH</sequence>
<name>A0A8S1ZJ85_ARAAE</name>
<dbReference type="Proteomes" id="UP000682877">
    <property type="component" value="Chromosome 1"/>
</dbReference>
<reference evidence="2" key="1">
    <citation type="submission" date="2021-01" db="EMBL/GenBank/DDBJ databases">
        <authorList>
            <person name="Bezrukov I."/>
        </authorList>
    </citation>
    <scope>NUCLEOTIDE SEQUENCE</scope>
</reference>
<feature type="region of interest" description="Disordered" evidence="1">
    <location>
        <begin position="1"/>
        <end position="76"/>
    </location>
</feature>
<organism evidence="2 3">
    <name type="scientific">Arabidopsis arenosa</name>
    <name type="common">Sand rock-cress</name>
    <name type="synonym">Cardaminopsis arenosa</name>
    <dbReference type="NCBI Taxonomy" id="38785"/>
    <lineage>
        <taxon>Eukaryota</taxon>
        <taxon>Viridiplantae</taxon>
        <taxon>Streptophyta</taxon>
        <taxon>Embryophyta</taxon>
        <taxon>Tracheophyta</taxon>
        <taxon>Spermatophyta</taxon>
        <taxon>Magnoliopsida</taxon>
        <taxon>eudicotyledons</taxon>
        <taxon>Gunneridae</taxon>
        <taxon>Pentapetalae</taxon>
        <taxon>rosids</taxon>
        <taxon>malvids</taxon>
        <taxon>Brassicales</taxon>
        <taxon>Brassicaceae</taxon>
        <taxon>Camelineae</taxon>
        <taxon>Arabidopsis</taxon>
    </lineage>
</organism>
<evidence type="ECO:0000313" key="2">
    <source>
        <dbReference type="EMBL" id="CAE5959333.1"/>
    </source>
</evidence>
<evidence type="ECO:0000256" key="1">
    <source>
        <dbReference type="SAM" id="MobiDB-lite"/>
    </source>
</evidence>
<dbReference type="AlphaFoldDB" id="A0A8S1ZJ85"/>
<feature type="compositionally biased region" description="Basic and acidic residues" evidence="1">
    <location>
        <begin position="1"/>
        <end position="11"/>
    </location>
</feature>
<accession>A0A8S1ZJ85</accession>
<gene>
    <name evidence="2" type="ORF">AARE701A_LOCUS2868</name>
</gene>
<dbReference type="EMBL" id="LR999451">
    <property type="protein sequence ID" value="CAE5959333.1"/>
    <property type="molecule type" value="Genomic_DNA"/>
</dbReference>
<evidence type="ECO:0000313" key="3">
    <source>
        <dbReference type="Proteomes" id="UP000682877"/>
    </source>
</evidence>
<proteinExistence type="predicted"/>
<keyword evidence="3" id="KW-1185">Reference proteome</keyword>
<protein>
    <submittedName>
        <fullName evidence="2">Uncharacterized protein</fullName>
    </submittedName>
</protein>